<sequence length="221" mass="24542">MKKIILALGISAFSFVAAAQDSTKTALHERGTITIRSGISIPKGKFGAKTNYDEKTGFADQGFHVAAEYTGYIDNYFGLGLTFGIRRNPFDVGAFNNDTIRTKYFAHTSWRTNYLLANTIFKFPVAPVLALYFKVGGGITFNTHPDINTTEFRKSQSEFLSKSTSLAYGVGSGIKWQGKKVGVNFEGYSLFTNGKFWAKNYTTKKELNAINYSFGLSYKVK</sequence>
<dbReference type="RefSeq" id="WP_150904298.1">
    <property type="nucleotide sequence ID" value="NZ_VTWT01000006.1"/>
</dbReference>
<keyword evidence="1" id="KW-0732">Signal</keyword>
<accession>A0A5N1IUV2</accession>
<dbReference type="InterPro" id="IPR011250">
    <property type="entry name" value="OMP/PagP_B-barrel"/>
</dbReference>
<proteinExistence type="predicted"/>
<name>A0A5N1IUV2_9BACT</name>
<feature type="chain" id="PRO_5024896723" evidence="1">
    <location>
        <begin position="20"/>
        <end position="221"/>
    </location>
</feature>
<organism evidence="2 3">
    <name type="scientific">Adhaeribacter soli</name>
    <dbReference type="NCBI Taxonomy" id="2607655"/>
    <lineage>
        <taxon>Bacteria</taxon>
        <taxon>Pseudomonadati</taxon>
        <taxon>Bacteroidota</taxon>
        <taxon>Cytophagia</taxon>
        <taxon>Cytophagales</taxon>
        <taxon>Hymenobacteraceae</taxon>
        <taxon>Adhaeribacter</taxon>
    </lineage>
</organism>
<gene>
    <name evidence="2" type="ORF">F0P94_12905</name>
</gene>
<evidence type="ECO:0000313" key="3">
    <source>
        <dbReference type="Proteomes" id="UP000326570"/>
    </source>
</evidence>
<keyword evidence="3" id="KW-1185">Reference proteome</keyword>
<comment type="caution">
    <text evidence="2">The sequence shown here is derived from an EMBL/GenBank/DDBJ whole genome shotgun (WGS) entry which is preliminary data.</text>
</comment>
<dbReference type="AlphaFoldDB" id="A0A5N1IUV2"/>
<protein>
    <submittedName>
        <fullName evidence="2">Porin family protein</fullName>
    </submittedName>
</protein>
<reference evidence="2 3" key="1">
    <citation type="submission" date="2019-09" db="EMBL/GenBank/DDBJ databases">
        <title>Genome sequence of Adhaeribacter sp. M2.</title>
        <authorList>
            <person name="Srinivasan S."/>
        </authorList>
    </citation>
    <scope>NUCLEOTIDE SEQUENCE [LARGE SCALE GENOMIC DNA]</scope>
    <source>
        <strain evidence="2 3">M2</strain>
    </source>
</reference>
<dbReference type="Proteomes" id="UP000326570">
    <property type="component" value="Unassembled WGS sequence"/>
</dbReference>
<dbReference type="SUPFAM" id="SSF56925">
    <property type="entry name" value="OMPA-like"/>
    <property type="match status" value="1"/>
</dbReference>
<dbReference type="Gene3D" id="2.40.160.20">
    <property type="match status" value="1"/>
</dbReference>
<dbReference type="EMBL" id="VTWT01000006">
    <property type="protein sequence ID" value="KAA9332886.1"/>
    <property type="molecule type" value="Genomic_DNA"/>
</dbReference>
<evidence type="ECO:0000256" key="1">
    <source>
        <dbReference type="SAM" id="SignalP"/>
    </source>
</evidence>
<feature type="signal peptide" evidence="1">
    <location>
        <begin position="1"/>
        <end position="19"/>
    </location>
</feature>
<evidence type="ECO:0000313" key="2">
    <source>
        <dbReference type="EMBL" id="KAA9332886.1"/>
    </source>
</evidence>